<dbReference type="Pfam" id="PF13569">
    <property type="entry name" value="DUF4132"/>
    <property type="match status" value="1"/>
</dbReference>
<dbReference type="InterPro" id="IPR000357">
    <property type="entry name" value="HEAT"/>
</dbReference>
<dbReference type="Pfam" id="PF02985">
    <property type="entry name" value="HEAT"/>
    <property type="match status" value="1"/>
</dbReference>
<dbReference type="Proteomes" id="UP001201549">
    <property type="component" value="Unassembled WGS sequence"/>
</dbReference>
<dbReference type="RefSeq" id="WP_238895272.1">
    <property type="nucleotide sequence ID" value="NZ_JAKOGG010000003.1"/>
</dbReference>
<organism evidence="3 4">
    <name type="scientific">Shewanella electrica</name>
    <dbReference type="NCBI Taxonomy" id="515560"/>
    <lineage>
        <taxon>Bacteria</taxon>
        <taxon>Pseudomonadati</taxon>
        <taxon>Pseudomonadota</taxon>
        <taxon>Gammaproteobacteria</taxon>
        <taxon>Alteromonadales</taxon>
        <taxon>Shewanellaceae</taxon>
        <taxon>Shewanella</taxon>
    </lineage>
</organism>
<evidence type="ECO:0000313" key="4">
    <source>
        <dbReference type="Proteomes" id="UP001201549"/>
    </source>
</evidence>
<keyword evidence="1" id="KW-0677">Repeat</keyword>
<comment type="caution">
    <text evidence="3">The sequence shown here is derived from an EMBL/GenBank/DDBJ whole genome shotgun (WGS) entry which is preliminary data.</text>
</comment>
<evidence type="ECO:0000259" key="2">
    <source>
        <dbReference type="Pfam" id="PF13569"/>
    </source>
</evidence>
<evidence type="ECO:0000313" key="3">
    <source>
        <dbReference type="EMBL" id="MCS4555860.1"/>
    </source>
</evidence>
<sequence>MLKTFTNKLFGKSTASDLDTLLTTACKGYDATQKGLASKVAHYLSSGEGAECLNALGQLTSGRGSNMPGQYAPDNAYSPDKHILAAMQQAFADELTHQPAFLHRMGLVNQALGIRVYFRHLESTIDGWFAYLLVFLNEHVEAVNDEAAIAALPNRQELLAALREFELPEWYIDAYILERTHWRYGDDYANYLLKQADWPTICAEPDYYQQLTQLHAEGRNTLCNALTEQAQLSSDLLPLLLQLAADKSNKVRKSALGALNRIDETTRLNYLTEHFPEANSATRGYWVAVAADGEQALPLLEAWLAVEKVASVKKLLAQAIEQCQLKQQSENFSWELPSYSAVTFDKTFQSHWLDDCMQAVQQLIAESEADIKNTERAAAGSYWAEQLDRYQDRLKLYQTITRSQVAQWLQQLADGQTPSSTIIYAIINQAKLLQQPNVQLAHFFMLVPEQNRWLYSLLNSDSPSKLIQDSISDVRQLLPLLQEFGYPATALTNQLLNLHGNPTGVLPPALEALPLWPLFAEYPQTMEYALEGQLTAESQTQAKSTPLILDRLNNNNNYDETSVTAQALFLLADFPKVPAHWLQRVYQLAFDGRKQVRQQAQLTAEQHGIITDKVTEGLQSSSKETRGIAAQWLIKLQLSDAQTALQQAIKKDKDLATRAQLLAALQLCGGDISEFTSPDALAAEAAQGLKKAPPKSMAWLQQSALPACQFADGEPAAPSTIYWWCVLAVKLNQPAGNNLLRLYLSLLDNASQAQLAHFLLSAFISQDTRGPSDQEAHEYAEANKQNEFAMYQRWAQYDWGTDYQKRTLEDAYNACFQTRKKQLFGSAIKEKGLLALIAGGKPNELLALIQPFMKQHYVRRAQIEAMISAVASIDDPVTIQFVLSIARRYRTASVQELARQLVEQIATRNHWTTDELADRTIQTAGFEHTQGPTPFSYGKRTLSLQLSDDLKFQLLNEDGKELKALPQPRKDDDEESVKETKKWFSSCKKELKQIIEQQTARLYEAMATERHWPASDWQEYLHQHPVMFRLLQRTLWQVELADGWHSFRPTEDGALIDLDDEELELPATASIRLVSGNQLDNASAKAWQTHLKDYKIKPLFEQLKQVTVTLTPEQTTLDHHHGLLTDAYTLRGLLTKKDYKQGQPEDAGFFDHYLKSFDNLGLRVIFSFSGNCVPEENVTAAIYHISVLKIIPNARGWQRYQTLPLNQVPANLLNAIALDYEDVAKKCHADPEWESKLPW</sequence>
<gene>
    <name evidence="3" type="ORF">L9G74_05360</name>
</gene>
<name>A0ABT2FHQ8_9GAMM</name>
<keyword evidence="4" id="KW-1185">Reference proteome</keyword>
<protein>
    <submittedName>
        <fullName evidence="3">DUF4132 domain-containing protein</fullName>
    </submittedName>
</protein>
<accession>A0ABT2FHQ8</accession>
<dbReference type="EMBL" id="JAKOGG010000003">
    <property type="protein sequence ID" value="MCS4555860.1"/>
    <property type="molecule type" value="Genomic_DNA"/>
</dbReference>
<dbReference type="InterPro" id="IPR025406">
    <property type="entry name" value="DUF4132"/>
</dbReference>
<reference evidence="4" key="2">
    <citation type="submission" date="2023-07" db="EMBL/GenBank/DDBJ databases">
        <title>Shewanella mangrovi sp. nov., an acetaldehyde- degrading bacterium isolated from mangrove sediment.</title>
        <authorList>
            <person name="Liu Y."/>
        </authorList>
    </citation>
    <scope>NUCLEOTIDE SEQUENCE [LARGE SCALE GENOMIC DNA]</scope>
    <source>
        <strain evidence="4">C32</strain>
    </source>
</reference>
<proteinExistence type="predicted"/>
<dbReference type="InterPro" id="IPR021133">
    <property type="entry name" value="HEAT_type_2"/>
</dbReference>
<dbReference type="PROSITE" id="PS50077">
    <property type="entry name" value="HEAT_REPEAT"/>
    <property type="match status" value="1"/>
</dbReference>
<reference evidence="3 4" key="1">
    <citation type="submission" date="2022-02" db="EMBL/GenBank/DDBJ databases">
        <authorList>
            <person name="Zhuang L."/>
        </authorList>
    </citation>
    <scope>NUCLEOTIDE SEQUENCE [LARGE SCALE GENOMIC DNA]</scope>
    <source>
        <strain evidence="3 4">C32</strain>
    </source>
</reference>
<evidence type="ECO:0000256" key="1">
    <source>
        <dbReference type="ARBA" id="ARBA00022737"/>
    </source>
</evidence>
<dbReference type="SUPFAM" id="SSF48371">
    <property type="entry name" value="ARM repeat"/>
    <property type="match status" value="1"/>
</dbReference>
<feature type="domain" description="DUF4132" evidence="2">
    <location>
        <begin position="959"/>
        <end position="1118"/>
    </location>
</feature>
<dbReference type="InterPro" id="IPR016024">
    <property type="entry name" value="ARM-type_fold"/>
</dbReference>